<keyword evidence="3 4" id="KW-0413">Isomerase</keyword>
<evidence type="ECO:0000256" key="4">
    <source>
        <dbReference type="RuleBase" id="RU363019"/>
    </source>
</evidence>
<evidence type="ECO:0000313" key="8">
    <source>
        <dbReference type="Proteomes" id="UP000294545"/>
    </source>
</evidence>
<feature type="chain" id="PRO_5020925556" description="Peptidyl-prolyl cis-trans isomerase" evidence="4">
    <location>
        <begin position="23"/>
        <end position="252"/>
    </location>
</feature>
<feature type="compositionally biased region" description="Acidic residues" evidence="5">
    <location>
        <begin position="41"/>
        <end position="52"/>
    </location>
</feature>
<comment type="function">
    <text evidence="1 4">PPIases accelerate the folding of proteins. It catalyzes the cis-trans isomerization of proline imidic peptide bonds in oligopeptides.</text>
</comment>
<comment type="similarity">
    <text evidence="4">Belongs to the cyclophilin-type PPIase family.</text>
</comment>
<dbReference type="AlphaFoldDB" id="A0A4R1MP86"/>
<evidence type="ECO:0000259" key="6">
    <source>
        <dbReference type="PROSITE" id="PS50072"/>
    </source>
</evidence>
<evidence type="ECO:0000313" key="7">
    <source>
        <dbReference type="EMBL" id="TCK93124.1"/>
    </source>
</evidence>
<gene>
    <name evidence="7" type="ORF">EDC19_1302</name>
</gene>
<accession>A0A4R1MP86</accession>
<dbReference type="PROSITE" id="PS51257">
    <property type="entry name" value="PROKAR_LIPOPROTEIN"/>
    <property type="match status" value="1"/>
</dbReference>
<name>A0A4R1MP86_9FIRM</name>
<feature type="signal peptide" evidence="4">
    <location>
        <begin position="1"/>
        <end position="22"/>
    </location>
</feature>
<reference evidence="7 8" key="1">
    <citation type="submission" date="2019-03" db="EMBL/GenBank/DDBJ databases">
        <title>Genomic Encyclopedia of Type Strains, Phase IV (KMG-IV): sequencing the most valuable type-strain genomes for metagenomic binning, comparative biology and taxonomic classification.</title>
        <authorList>
            <person name="Goeker M."/>
        </authorList>
    </citation>
    <scope>NUCLEOTIDE SEQUENCE [LARGE SCALE GENOMIC DNA]</scope>
    <source>
        <strain evidence="7 8">DSM 24176</strain>
    </source>
</reference>
<feature type="domain" description="PPIase cyclophilin-type" evidence="6">
    <location>
        <begin position="76"/>
        <end position="249"/>
    </location>
</feature>
<keyword evidence="2 4" id="KW-0697">Rotamase</keyword>
<keyword evidence="8" id="KW-1185">Reference proteome</keyword>
<evidence type="ECO:0000256" key="3">
    <source>
        <dbReference type="ARBA" id="ARBA00023235"/>
    </source>
</evidence>
<evidence type="ECO:0000256" key="5">
    <source>
        <dbReference type="SAM" id="MobiDB-lite"/>
    </source>
</evidence>
<dbReference type="EC" id="5.2.1.8" evidence="4"/>
<comment type="caution">
    <text evidence="7">The sequence shown here is derived from an EMBL/GenBank/DDBJ whole genome shotgun (WGS) entry which is preliminary data.</text>
</comment>
<proteinExistence type="inferred from homology"/>
<dbReference type="PROSITE" id="PS50072">
    <property type="entry name" value="CSA_PPIASE_2"/>
    <property type="match status" value="1"/>
</dbReference>
<dbReference type="RefSeq" id="WP_132282037.1">
    <property type="nucleotide sequence ID" value="NZ_SMGQ01000012.1"/>
</dbReference>
<dbReference type="InterPro" id="IPR044666">
    <property type="entry name" value="Cyclophilin_A-like"/>
</dbReference>
<dbReference type="InterPro" id="IPR020892">
    <property type="entry name" value="Cyclophilin-type_PPIase_CS"/>
</dbReference>
<dbReference type="PROSITE" id="PS00170">
    <property type="entry name" value="CSA_PPIASE_1"/>
    <property type="match status" value="1"/>
</dbReference>
<organism evidence="7 8">
    <name type="scientific">Natranaerovirga hydrolytica</name>
    <dbReference type="NCBI Taxonomy" id="680378"/>
    <lineage>
        <taxon>Bacteria</taxon>
        <taxon>Bacillati</taxon>
        <taxon>Bacillota</taxon>
        <taxon>Clostridia</taxon>
        <taxon>Lachnospirales</taxon>
        <taxon>Natranaerovirgaceae</taxon>
        <taxon>Natranaerovirga</taxon>
    </lineage>
</organism>
<evidence type="ECO:0000256" key="1">
    <source>
        <dbReference type="ARBA" id="ARBA00002388"/>
    </source>
</evidence>
<dbReference type="GO" id="GO:0003755">
    <property type="term" value="F:peptidyl-prolyl cis-trans isomerase activity"/>
    <property type="evidence" value="ECO:0007669"/>
    <property type="project" value="UniProtKB-UniRule"/>
</dbReference>
<comment type="catalytic activity">
    <reaction evidence="4">
        <text>[protein]-peptidylproline (omega=180) = [protein]-peptidylproline (omega=0)</text>
        <dbReference type="Rhea" id="RHEA:16237"/>
        <dbReference type="Rhea" id="RHEA-COMP:10747"/>
        <dbReference type="Rhea" id="RHEA-COMP:10748"/>
        <dbReference type="ChEBI" id="CHEBI:83833"/>
        <dbReference type="ChEBI" id="CHEBI:83834"/>
        <dbReference type="EC" id="5.2.1.8"/>
    </reaction>
</comment>
<evidence type="ECO:0000256" key="2">
    <source>
        <dbReference type="ARBA" id="ARBA00023110"/>
    </source>
</evidence>
<dbReference type="PRINTS" id="PR00153">
    <property type="entry name" value="CSAPPISMRASE"/>
</dbReference>
<dbReference type="InterPro" id="IPR002130">
    <property type="entry name" value="Cyclophilin-type_PPIase_dom"/>
</dbReference>
<dbReference type="PANTHER" id="PTHR45625">
    <property type="entry name" value="PEPTIDYL-PROLYL CIS-TRANS ISOMERASE-RELATED"/>
    <property type="match status" value="1"/>
</dbReference>
<dbReference type="EMBL" id="SMGQ01000012">
    <property type="protein sequence ID" value="TCK93124.1"/>
    <property type="molecule type" value="Genomic_DNA"/>
</dbReference>
<dbReference type="SUPFAM" id="SSF50891">
    <property type="entry name" value="Cyclophilin-like"/>
    <property type="match status" value="1"/>
</dbReference>
<dbReference type="Proteomes" id="UP000294545">
    <property type="component" value="Unassembled WGS sequence"/>
</dbReference>
<keyword evidence="4" id="KW-0732">Signal</keyword>
<dbReference type="GO" id="GO:0006457">
    <property type="term" value="P:protein folding"/>
    <property type="evidence" value="ECO:0007669"/>
    <property type="project" value="InterPro"/>
</dbReference>
<dbReference type="Gene3D" id="2.40.100.10">
    <property type="entry name" value="Cyclophilin-like"/>
    <property type="match status" value="1"/>
</dbReference>
<feature type="region of interest" description="Disordered" evidence="5">
    <location>
        <begin position="26"/>
        <end position="53"/>
    </location>
</feature>
<dbReference type="Pfam" id="PF00160">
    <property type="entry name" value="Pro_isomerase"/>
    <property type="match status" value="1"/>
</dbReference>
<dbReference type="InterPro" id="IPR029000">
    <property type="entry name" value="Cyclophilin-like_dom_sf"/>
</dbReference>
<dbReference type="OrthoDB" id="9807797at2"/>
<sequence>MKSIKLLTLILILLTLVGCGNAEDIPVEENDNNDNQGAIENEQDNNEEDNREGEEMMLNQFDQPAEGETVVKMHIKDYGVIELRLFPEEAPKTVENFVTHAKDGYYEGVTFHRVIEDFMIQGGDPTATGAGGESIWGEAFEDEFSMNLFPFRGALCMANAGPNTNGSQFFIVQLDEADEGLASQMKELNWPEEIVEGYMEHGGTPHLFQRHTVFGQVYAGMDVVDAIAATTVDGNDKPLEDVVIEKIEIVEY</sequence>
<dbReference type="PANTHER" id="PTHR45625:SF4">
    <property type="entry name" value="PEPTIDYLPROLYL ISOMERASE DOMAIN AND WD REPEAT-CONTAINING PROTEIN 1"/>
    <property type="match status" value="1"/>
</dbReference>
<protein>
    <recommendedName>
        <fullName evidence="4">Peptidyl-prolyl cis-trans isomerase</fullName>
        <shortName evidence="4">PPIase</shortName>
        <ecNumber evidence="4">5.2.1.8</ecNumber>
    </recommendedName>
</protein>